<dbReference type="OrthoDB" id="2592275at2759"/>
<dbReference type="Pfam" id="PF01388">
    <property type="entry name" value="ARID"/>
    <property type="match status" value="1"/>
</dbReference>
<dbReference type="AlphaFoldDB" id="J5RHU8"/>
<comment type="caution">
    <text evidence="3">The sequence shown here is derived from an EMBL/GenBank/DDBJ whole genome shotgun (WGS) entry which is preliminary data.</text>
</comment>
<feature type="region of interest" description="Disordered" evidence="1">
    <location>
        <begin position="162"/>
        <end position="206"/>
    </location>
</feature>
<feature type="compositionally biased region" description="Low complexity" evidence="1">
    <location>
        <begin position="69"/>
        <end position="81"/>
    </location>
</feature>
<dbReference type="SUPFAM" id="SSF46774">
    <property type="entry name" value="ARID-like"/>
    <property type="match status" value="1"/>
</dbReference>
<dbReference type="GeneID" id="25985577"/>
<dbReference type="Gene3D" id="1.10.150.60">
    <property type="entry name" value="ARID DNA-binding domain"/>
    <property type="match status" value="1"/>
</dbReference>
<dbReference type="Proteomes" id="UP000002748">
    <property type="component" value="Unassembled WGS sequence"/>
</dbReference>
<feature type="region of interest" description="Disordered" evidence="1">
    <location>
        <begin position="769"/>
        <end position="810"/>
    </location>
</feature>
<evidence type="ECO:0000259" key="2">
    <source>
        <dbReference type="Pfam" id="PF01388"/>
    </source>
</evidence>
<sequence length="810" mass="85890">MTQSLAPSPASPLSPDTAINKASSPEKAKLLSEPRRAPRSPRSPTTASDSSPMSRSHPHPLSQPPINASGPQTPGTTTPAALPSPLPVQPLVKSQSDAPKDRGLPRRRSSFPPGVGCSVTGAGSPTSNGDGAAAQAFPWVVGGTPSGQSFNSLMSRDQMSEYGNNLETSKGNSPWDGSLKLDEAKTTPSKESQVTPSPASKGVSNVEGTSLTNAVNLSLSSKAMLRTPSMERTASGSEHGWRVLLNRNLDVEGMGSIGVARLMSEVWKRGGPEAVSSQNLWPSVVMSLTLSPEHGSSIRQTASNADAASALQKAYETNIRHQESLVFAGFLANYLATTAPPAVNAFQGTKVYGESTPTMEIDLSQWTTFTPGEEWPSLSTTLPSGPGLTPRREITPNLGLPPIDLSENLETMSRSNSRGGMDGAGGLNEILAQIEENNTQRETQSDMFESIGGDWGRTSNISSTAQSSLQLGTPETNIVELDKAPPSTGPKSVFLDESSSSNSPVDQAIGSSLNVSPHVSSGSLLSASTVSSNLPVAPQQQYSQQTMMQQQAQIQPGSRQAQLQPQPQPQQINQQQAQHMQQPQAIAPRPSSARRAPPPSQIALAPVPFIPPPPMCMFFTPAFRDLQKGKVGVWKGDLEIRGRGGGKFNVLIVGEEGSDHLWQSHTWSDSLVYPPQPTLTESCTATMIPVSTLAREGLLPVTMGMVLCNDENIAPFVQMVQGLHAEGVAFHLPLPGSGLPIVFLPAKFDATDQLQRLGVAFMAKGGIAPIPPRPSFSSEEKAKSPVSPPKKRRKSNSVGQTRTSARRKQT</sequence>
<name>J5RHU8_TRIAS</name>
<proteinExistence type="predicted"/>
<dbReference type="VEuPathDB" id="FungiDB:A1Q1_02063"/>
<dbReference type="EMBL" id="ALBS01000018">
    <property type="protein sequence ID" value="EJT52728.1"/>
    <property type="molecule type" value="Genomic_DNA"/>
</dbReference>
<gene>
    <name evidence="3" type="ORF">A1Q1_02063</name>
</gene>
<feature type="domain" description="ARID" evidence="2">
    <location>
        <begin position="259"/>
        <end position="320"/>
    </location>
</feature>
<evidence type="ECO:0000313" key="4">
    <source>
        <dbReference type="Proteomes" id="UP000002748"/>
    </source>
</evidence>
<feature type="compositionally biased region" description="Polar residues" evidence="1">
    <location>
        <begin position="162"/>
        <end position="172"/>
    </location>
</feature>
<dbReference type="InterPro" id="IPR001606">
    <property type="entry name" value="ARID_dom"/>
</dbReference>
<dbReference type="GO" id="GO:0003677">
    <property type="term" value="F:DNA binding"/>
    <property type="evidence" value="ECO:0007669"/>
    <property type="project" value="InterPro"/>
</dbReference>
<evidence type="ECO:0000256" key="1">
    <source>
        <dbReference type="SAM" id="MobiDB-lite"/>
    </source>
</evidence>
<feature type="compositionally biased region" description="Polar residues" evidence="1">
    <location>
        <begin position="457"/>
        <end position="476"/>
    </location>
</feature>
<protein>
    <recommendedName>
        <fullName evidence="2">ARID domain-containing protein</fullName>
    </recommendedName>
</protein>
<dbReference type="RefSeq" id="XP_014184068.1">
    <property type="nucleotide sequence ID" value="XM_014328593.1"/>
</dbReference>
<dbReference type="KEGG" id="tasa:A1Q1_02063"/>
<evidence type="ECO:0000313" key="3">
    <source>
        <dbReference type="EMBL" id="EJT52728.1"/>
    </source>
</evidence>
<reference evidence="3 4" key="1">
    <citation type="journal article" date="2012" name="Eukaryot. Cell">
        <title>Draft genome sequence of CBS 2479, the standard type strain of Trichosporon asahii.</title>
        <authorList>
            <person name="Yang R.Y."/>
            <person name="Li H.T."/>
            <person name="Zhu H."/>
            <person name="Zhou G.P."/>
            <person name="Wang M."/>
            <person name="Wang L."/>
        </authorList>
    </citation>
    <scope>NUCLEOTIDE SEQUENCE [LARGE SCALE GENOMIC DNA]</scope>
    <source>
        <strain evidence="4">ATCC 90039 / CBS 2479 / JCM 2466 / KCTC 7840 / NCYC 2677 / UAMH 7654</strain>
    </source>
</reference>
<feature type="region of interest" description="Disordered" evidence="1">
    <location>
        <begin position="449"/>
        <end position="525"/>
    </location>
</feature>
<organism evidence="3 4">
    <name type="scientific">Trichosporon asahii var. asahii (strain ATCC 90039 / CBS 2479 / JCM 2466 / KCTC 7840 / NBRC 103889/ NCYC 2677 / UAMH 7654)</name>
    <name type="common">Yeast</name>
    <dbReference type="NCBI Taxonomy" id="1186058"/>
    <lineage>
        <taxon>Eukaryota</taxon>
        <taxon>Fungi</taxon>
        <taxon>Dikarya</taxon>
        <taxon>Basidiomycota</taxon>
        <taxon>Agaricomycotina</taxon>
        <taxon>Tremellomycetes</taxon>
        <taxon>Trichosporonales</taxon>
        <taxon>Trichosporonaceae</taxon>
        <taxon>Trichosporon</taxon>
    </lineage>
</organism>
<feature type="compositionally biased region" description="Basic and acidic residues" evidence="1">
    <location>
        <begin position="24"/>
        <end position="36"/>
    </location>
</feature>
<feature type="compositionally biased region" description="Low complexity" evidence="1">
    <location>
        <begin position="40"/>
        <end position="52"/>
    </location>
</feature>
<dbReference type="HOGENOM" id="CLU_345125_0_0_1"/>
<accession>J5RHU8</accession>
<feature type="region of interest" description="Disordered" evidence="1">
    <location>
        <begin position="372"/>
        <end position="405"/>
    </location>
</feature>
<dbReference type="InterPro" id="IPR036431">
    <property type="entry name" value="ARID_dom_sf"/>
</dbReference>
<feature type="region of interest" description="Disordered" evidence="1">
    <location>
        <begin position="539"/>
        <end position="605"/>
    </location>
</feature>
<feature type="region of interest" description="Disordered" evidence="1">
    <location>
        <begin position="1"/>
        <end position="133"/>
    </location>
</feature>
<feature type="compositionally biased region" description="Low complexity" evidence="1">
    <location>
        <begin position="515"/>
        <end position="525"/>
    </location>
</feature>
<feature type="compositionally biased region" description="Polar residues" evidence="1">
    <location>
        <begin position="186"/>
        <end position="206"/>
    </location>
</feature>
<feature type="compositionally biased region" description="Low complexity" evidence="1">
    <location>
        <begin position="1"/>
        <end position="15"/>
    </location>
</feature>
<feature type="compositionally biased region" description="Polar residues" evidence="1">
    <location>
        <begin position="497"/>
        <end position="514"/>
    </location>
</feature>